<feature type="domain" description="RCK C-terminal" evidence="8">
    <location>
        <begin position="140"/>
        <end position="221"/>
    </location>
</feature>
<protein>
    <recommendedName>
        <fullName evidence="1">Trk system potassium uptake protein TrkA</fullName>
    </recommendedName>
</protein>
<dbReference type="EMBL" id="CP002360">
    <property type="protein sequence ID" value="AEE97992.1"/>
    <property type="molecule type" value="Genomic_DNA"/>
</dbReference>
<dbReference type="PROSITE" id="PS51202">
    <property type="entry name" value="RCK_C"/>
    <property type="match status" value="1"/>
</dbReference>
<dbReference type="PANTHER" id="PTHR43833:SF5">
    <property type="entry name" value="TRK SYSTEM POTASSIUM UPTAKE PROTEIN TRKA"/>
    <property type="match status" value="1"/>
</dbReference>
<feature type="domain" description="RCK N-terminal" evidence="7">
    <location>
        <begin position="1"/>
        <end position="120"/>
    </location>
</feature>
<dbReference type="Gene3D" id="3.40.50.720">
    <property type="entry name" value="NAD(P)-binding Rossmann-like Domain"/>
    <property type="match status" value="1"/>
</dbReference>
<dbReference type="InterPro" id="IPR050721">
    <property type="entry name" value="Trk_Ktr_HKT_K-transport"/>
</dbReference>
<dbReference type="GO" id="GO:0005886">
    <property type="term" value="C:plasma membrane"/>
    <property type="evidence" value="ECO:0007669"/>
    <property type="project" value="InterPro"/>
</dbReference>
<evidence type="ECO:0000259" key="8">
    <source>
        <dbReference type="PROSITE" id="PS51202"/>
    </source>
</evidence>
<dbReference type="InterPro" id="IPR036721">
    <property type="entry name" value="RCK_C_sf"/>
</dbReference>
<dbReference type="KEGG" id="mas:Mahau_2868"/>
<dbReference type="SUPFAM" id="SSF116726">
    <property type="entry name" value="TrkA C-terminal domain-like"/>
    <property type="match status" value="1"/>
</dbReference>
<evidence type="ECO:0000259" key="7">
    <source>
        <dbReference type="PROSITE" id="PS51201"/>
    </source>
</evidence>
<dbReference type="InterPro" id="IPR006037">
    <property type="entry name" value="RCK_C"/>
</dbReference>
<keyword evidence="3" id="KW-0633">Potassium transport</keyword>
<dbReference type="GO" id="GO:0015079">
    <property type="term" value="F:potassium ion transmembrane transporter activity"/>
    <property type="evidence" value="ECO:0007669"/>
    <property type="project" value="InterPro"/>
</dbReference>
<proteinExistence type="predicted"/>
<dbReference type="Pfam" id="PF02254">
    <property type="entry name" value="TrkA_N"/>
    <property type="match status" value="1"/>
</dbReference>
<evidence type="ECO:0000256" key="3">
    <source>
        <dbReference type="ARBA" id="ARBA00022538"/>
    </source>
</evidence>
<sequence length="222" mass="24263">MYIIIIGGGKVGYYLAKTLAPEHHKLVLVDEDYDLCKKLASELSGSGIDLLYGDGTNTYLMKDAGIEKADMLIAVTGYDQNNLVACQLAKKYFAVPHTIARVNNPKNINVFKRLGVDSVVSSTARIAEIIGKEVDWTDINRVLMEKVGDVRIREVSVAEGSLAEGKNIAEIGLPKGTIIASVIRKNKIIVPNGQTQLLAGDDIIVVANEDGIEHIYDYFSKR</sequence>
<keyword evidence="2" id="KW-0813">Transport</keyword>
<accession>F4A0D1</accession>
<gene>
    <name evidence="9" type="ordered locus">Mahau_2868</name>
</gene>
<dbReference type="PANTHER" id="PTHR43833">
    <property type="entry name" value="POTASSIUM CHANNEL PROTEIN 2-RELATED-RELATED"/>
    <property type="match status" value="1"/>
</dbReference>
<reference evidence="10" key="1">
    <citation type="submission" date="2010-11" db="EMBL/GenBank/DDBJ databases">
        <title>The complete genome of Mahella australiensis DSM 15567.</title>
        <authorList>
            <consortium name="US DOE Joint Genome Institute (JGI-PGF)"/>
            <person name="Lucas S."/>
            <person name="Copeland A."/>
            <person name="Lapidus A."/>
            <person name="Bruce D."/>
            <person name="Goodwin L."/>
            <person name="Pitluck S."/>
            <person name="Kyrpides N."/>
            <person name="Mavromatis K."/>
            <person name="Pagani I."/>
            <person name="Ivanova N."/>
            <person name="Teshima H."/>
            <person name="Brettin T."/>
            <person name="Detter J.C."/>
            <person name="Han C."/>
            <person name="Tapia R."/>
            <person name="Land M."/>
            <person name="Hauser L."/>
            <person name="Markowitz V."/>
            <person name="Cheng J.-F."/>
            <person name="Hugenholtz P."/>
            <person name="Woyke T."/>
            <person name="Wu D."/>
            <person name="Spring S."/>
            <person name="Pukall R."/>
            <person name="Steenblock K."/>
            <person name="Schneider S."/>
            <person name="Klenk H.-P."/>
            <person name="Eisen J.A."/>
        </authorList>
    </citation>
    <scope>NUCLEOTIDE SEQUENCE [LARGE SCALE GENOMIC DNA]</scope>
    <source>
        <strain evidence="10">DSM 15567 / CIP 107919 / 50-1 BON</strain>
    </source>
</reference>
<dbReference type="InterPro" id="IPR006036">
    <property type="entry name" value="K_uptake_TrkA"/>
</dbReference>
<evidence type="ECO:0000256" key="2">
    <source>
        <dbReference type="ARBA" id="ARBA00022448"/>
    </source>
</evidence>
<evidence type="ECO:0000256" key="1">
    <source>
        <dbReference type="ARBA" id="ARBA00017378"/>
    </source>
</evidence>
<dbReference type="PRINTS" id="PR00335">
    <property type="entry name" value="KUPTAKETRKA"/>
</dbReference>
<reference evidence="9 10" key="2">
    <citation type="journal article" date="2011" name="Stand. Genomic Sci.">
        <title>Complete genome sequence of Mahella australiensis type strain (50-1 BON).</title>
        <authorList>
            <person name="Sikorski J."/>
            <person name="Teshima H."/>
            <person name="Nolan M."/>
            <person name="Lucas S."/>
            <person name="Hammon N."/>
            <person name="Deshpande S."/>
            <person name="Cheng J.F."/>
            <person name="Pitluck S."/>
            <person name="Liolios K."/>
            <person name="Pagani I."/>
            <person name="Ivanova N."/>
            <person name="Huntemann M."/>
            <person name="Mavromatis K."/>
            <person name="Ovchinikova G."/>
            <person name="Pati A."/>
            <person name="Tapia R."/>
            <person name="Han C."/>
            <person name="Goodwin L."/>
            <person name="Chen A."/>
            <person name="Palaniappan K."/>
            <person name="Land M."/>
            <person name="Hauser L."/>
            <person name="Ngatchou-Djao O.D."/>
            <person name="Rohde M."/>
            <person name="Pukall R."/>
            <person name="Spring S."/>
            <person name="Abt B."/>
            <person name="Goker M."/>
            <person name="Detter J.C."/>
            <person name="Woyke T."/>
            <person name="Bristow J."/>
            <person name="Markowitz V."/>
            <person name="Hugenholtz P."/>
            <person name="Eisen J.A."/>
            <person name="Kyrpides N.C."/>
            <person name="Klenk H.P."/>
            <person name="Lapidus A."/>
        </authorList>
    </citation>
    <scope>NUCLEOTIDE SEQUENCE [LARGE SCALE GENOMIC DNA]</scope>
    <source>
        <strain evidence="10">DSM 15567 / CIP 107919 / 50-1 BON</strain>
    </source>
</reference>
<evidence type="ECO:0000313" key="9">
    <source>
        <dbReference type="EMBL" id="AEE97992.1"/>
    </source>
</evidence>
<dbReference type="eggNOG" id="COG0569">
    <property type="taxonomic scope" value="Bacteria"/>
</dbReference>
<dbReference type="InterPro" id="IPR003148">
    <property type="entry name" value="RCK_N"/>
</dbReference>
<dbReference type="Proteomes" id="UP000008457">
    <property type="component" value="Chromosome"/>
</dbReference>
<evidence type="ECO:0000256" key="6">
    <source>
        <dbReference type="ARBA" id="ARBA00023065"/>
    </source>
</evidence>
<dbReference type="STRING" id="697281.Mahau_2868"/>
<keyword evidence="6" id="KW-0406">Ion transport</keyword>
<dbReference type="SUPFAM" id="SSF51735">
    <property type="entry name" value="NAD(P)-binding Rossmann-fold domains"/>
    <property type="match status" value="1"/>
</dbReference>
<name>F4A0D1_MAHA5</name>
<dbReference type="PROSITE" id="PS51201">
    <property type="entry name" value="RCK_N"/>
    <property type="match status" value="1"/>
</dbReference>
<keyword evidence="10" id="KW-1185">Reference proteome</keyword>
<keyword evidence="5" id="KW-0520">NAD</keyword>
<dbReference type="Pfam" id="PF02080">
    <property type="entry name" value="TrkA_C"/>
    <property type="match status" value="1"/>
</dbReference>
<dbReference type="AlphaFoldDB" id="F4A0D1"/>
<dbReference type="InterPro" id="IPR036291">
    <property type="entry name" value="NAD(P)-bd_dom_sf"/>
</dbReference>
<evidence type="ECO:0000313" key="10">
    <source>
        <dbReference type="Proteomes" id="UP000008457"/>
    </source>
</evidence>
<evidence type="ECO:0000256" key="5">
    <source>
        <dbReference type="ARBA" id="ARBA00023027"/>
    </source>
</evidence>
<evidence type="ECO:0000256" key="4">
    <source>
        <dbReference type="ARBA" id="ARBA00022958"/>
    </source>
</evidence>
<dbReference type="HOGENOM" id="CLU_046525_2_0_9"/>
<keyword evidence="4" id="KW-0630">Potassium</keyword>
<organism evidence="9 10">
    <name type="scientific">Mahella australiensis (strain DSM 15567 / CIP 107919 / 50-1 BON)</name>
    <dbReference type="NCBI Taxonomy" id="697281"/>
    <lineage>
        <taxon>Bacteria</taxon>
        <taxon>Bacillati</taxon>
        <taxon>Bacillota</taxon>
        <taxon>Clostridia</taxon>
        <taxon>Thermoanaerobacterales</taxon>
        <taxon>Thermoanaerobacterales Family IV. Incertae Sedis</taxon>
        <taxon>Mahella</taxon>
    </lineage>
</organism>
<dbReference type="Gene3D" id="3.30.70.1450">
    <property type="entry name" value="Regulator of K+ conductance, C-terminal domain"/>
    <property type="match status" value="1"/>
</dbReference>
<dbReference type="RefSeq" id="WP_013782403.1">
    <property type="nucleotide sequence ID" value="NC_015520.1"/>
</dbReference>
<dbReference type="OrthoDB" id="9775180at2"/>